<name>E5BFM0_9FUSO</name>
<sequence>MKIGRIGHNYGNIISGNGKVVINGKEYQGRNITIVGNQVMIDGKVYEGNEEEKAIHIVINGDVESLDLDSCEEISIYGNAKIVKTVSGNVKCNVIEGNVSTTSGDVITKEIKGSVSTMSGDIIES</sequence>
<keyword evidence="2" id="KW-1185">Reference proteome</keyword>
<organism evidence="1 2">
    <name type="scientific">Fusobacterium gonidiaformans 3-1-5R</name>
    <dbReference type="NCBI Taxonomy" id="469605"/>
    <lineage>
        <taxon>Bacteria</taxon>
        <taxon>Fusobacteriati</taxon>
        <taxon>Fusobacteriota</taxon>
        <taxon>Fusobacteriia</taxon>
        <taxon>Fusobacteriales</taxon>
        <taxon>Fusobacteriaceae</taxon>
        <taxon>Fusobacterium</taxon>
    </lineage>
</organism>
<protein>
    <recommendedName>
        <fullName evidence="3">Polymer-forming cytoskeletal</fullName>
    </recommendedName>
</protein>
<dbReference type="EMBL" id="GG657971">
    <property type="protein sequence ID" value="EFS20901.1"/>
    <property type="molecule type" value="Genomic_DNA"/>
</dbReference>
<reference evidence="1 2" key="1">
    <citation type="submission" date="2009-02" db="EMBL/GenBank/DDBJ databases">
        <title>The Genome Sequence of Fusobacterium sp. 3_1_5R.</title>
        <authorList>
            <consortium name="The Broad Institute Genome Sequencing Platform"/>
            <person name="Ward D."/>
            <person name="Young S.K."/>
            <person name="Kodira C.D."/>
            <person name="Zeng Q."/>
            <person name="Koehrsen M."/>
            <person name="Alvarado L."/>
            <person name="Berlin A."/>
            <person name="Borenstein D."/>
            <person name="Chen Z."/>
            <person name="Engels R."/>
            <person name="Freedman E."/>
            <person name="Gellesch M."/>
            <person name="Goldberg J."/>
            <person name="Griggs A."/>
            <person name="Gujja S."/>
            <person name="Heiman D."/>
            <person name="Hepburn T."/>
            <person name="Howarth C."/>
            <person name="Jen D."/>
            <person name="Larson L."/>
            <person name="Lewis B."/>
            <person name="Mehta T."/>
            <person name="Park D."/>
            <person name="Pearson M."/>
            <person name="Roberts A."/>
            <person name="Saif S."/>
            <person name="Shea T."/>
            <person name="Shenoy N."/>
            <person name="Sisk P."/>
            <person name="Stolte C."/>
            <person name="Sykes S."/>
            <person name="Walk T."/>
            <person name="White J."/>
            <person name="Yandava C."/>
            <person name="Allen-Vercoe E."/>
            <person name="Strauss J."/>
            <person name="Ambrose C."/>
            <person name="Lander E."/>
            <person name="Nusbaum C."/>
            <person name="Galagan J."/>
            <person name="Birren B."/>
        </authorList>
    </citation>
    <scope>NUCLEOTIDE SEQUENCE [LARGE SCALE GENOMIC DNA]</scope>
    <source>
        <strain evidence="1 2">3_1_5R</strain>
    </source>
</reference>
<evidence type="ECO:0000313" key="1">
    <source>
        <dbReference type="EMBL" id="EFS20901.1"/>
    </source>
</evidence>
<dbReference type="BioCyc" id="FSP469605-HMP:GTSP-401-MONOMER"/>
<gene>
    <name evidence="1" type="ORF">FSBG_00398</name>
</gene>
<evidence type="ECO:0000313" key="2">
    <source>
        <dbReference type="Proteomes" id="UP000002975"/>
    </source>
</evidence>
<evidence type="ECO:0008006" key="3">
    <source>
        <dbReference type="Google" id="ProtNLM"/>
    </source>
</evidence>
<dbReference type="AlphaFoldDB" id="E5BFM0"/>
<accession>E5BFM0</accession>
<dbReference type="HOGENOM" id="CLU_150654_1_0_0"/>
<dbReference type="Proteomes" id="UP000002975">
    <property type="component" value="Unassembled WGS sequence"/>
</dbReference>
<dbReference type="RefSeq" id="WP_008800976.1">
    <property type="nucleotide sequence ID" value="NZ_GG657971.1"/>
</dbReference>
<proteinExistence type="predicted"/>